<sequence>MDKTLLPLSILLLASCACTPAPEEEEPPAELAEEEPGNLIGPPVTGDCGAEGYQGFVGSPLAAVTYPSDLKPRIIEPGQAYTMEYDPERMNIQVDEEGTITRVYCG</sequence>
<organism evidence="2 3">
    <name type="scientific">Parvularcula maris</name>
    <dbReference type="NCBI Taxonomy" id="2965077"/>
    <lineage>
        <taxon>Bacteria</taxon>
        <taxon>Pseudomonadati</taxon>
        <taxon>Pseudomonadota</taxon>
        <taxon>Alphaproteobacteria</taxon>
        <taxon>Parvularculales</taxon>
        <taxon>Parvularculaceae</taxon>
        <taxon>Parvularcula</taxon>
    </lineage>
</organism>
<feature type="region of interest" description="Disordered" evidence="1">
    <location>
        <begin position="21"/>
        <end position="45"/>
    </location>
</feature>
<dbReference type="PANTHER" id="PTHR39600">
    <property type="entry name" value="PEPTIDASE INHIBITOR I78 FAMILY PROTEIN"/>
    <property type="match status" value="1"/>
</dbReference>
<dbReference type="PANTHER" id="PTHR39600:SF1">
    <property type="entry name" value="PEPTIDASE INHIBITOR I78 FAMILY PROTEIN"/>
    <property type="match status" value="1"/>
</dbReference>
<proteinExistence type="predicted"/>
<name>A0A9X2LBG5_9PROT</name>
<evidence type="ECO:0000313" key="3">
    <source>
        <dbReference type="Proteomes" id="UP001142610"/>
    </source>
</evidence>
<evidence type="ECO:0000313" key="2">
    <source>
        <dbReference type="EMBL" id="MCQ8186612.1"/>
    </source>
</evidence>
<dbReference type="Proteomes" id="UP001142610">
    <property type="component" value="Unassembled WGS sequence"/>
</dbReference>
<dbReference type="InterPro" id="IPR021719">
    <property type="entry name" value="Prot_inh_I78"/>
</dbReference>
<dbReference type="EMBL" id="JANIBC010000023">
    <property type="protein sequence ID" value="MCQ8186612.1"/>
    <property type="molecule type" value="Genomic_DNA"/>
</dbReference>
<comment type="caution">
    <text evidence="2">The sequence shown here is derived from an EMBL/GenBank/DDBJ whole genome shotgun (WGS) entry which is preliminary data.</text>
</comment>
<accession>A0A9X2LBG5</accession>
<keyword evidence="3" id="KW-1185">Reference proteome</keyword>
<gene>
    <name evidence="2" type="ORF">NOG11_14610</name>
</gene>
<dbReference type="Gene3D" id="3.30.10.10">
    <property type="entry name" value="Trypsin Inhibitor V, subunit A"/>
    <property type="match status" value="1"/>
</dbReference>
<dbReference type="PROSITE" id="PS51257">
    <property type="entry name" value="PROKAR_LIPOPROTEIN"/>
    <property type="match status" value="1"/>
</dbReference>
<feature type="compositionally biased region" description="Acidic residues" evidence="1">
    <location>
        <begin position="22"/>
        <end position="36"/>
    </location>
</feature>
<reference evidence="2" key="1">
    <citation type="submission" date="2022-07" db="EMBL/GenBank/DDBJ databases">
        <title>Parvularcula maris sp. nov., an algicidal bacterium isolated from seawater.</title>
        <authorList>
            <person name="Li F."/>
        </authorList>
    </citation>
    <scope>NUCLEOTIDE SEQUENCE</scope>
    <source>
        <strain evidence="2">BGMRC 0090</strain>
    </source>
</reference>
<dbReference type="Pfam" id="PF11720">
    <property type="entry name" value="Inhibitor_I78"/>
    <property type="match status" value="1"/>
</dbReference>
<dbReference type="AlphaFoldDB" id="A0A9X2LBG5"/>
<protein>
    <submittedName>
        <fullName evidence="2">I78 family peptidase inhibitor</fullName>
    </submittedName>
</protein>
<evidence type="ECO:0000256" key="1">
    <source>
        <dbReference type="SAM" id="MobiDB-lite"/>
    </source>
</evidence>
<dbReference type="RefSeq" id="WP_256620551.1">
    <property type="nucleotide sequence ID" value="NZ_JANIBC010000023.1"/>
</dbReference>